<accession>M0KP07</accession>
<gene>
    <name evidence="2" type="ORF">C442_08751</name>
</gene>
<proteinExistence type="predicted"/>
<protein>
    <submittedName>
        <fullName evidence="2">Uncharacterized protein</fullName>
    </submittedName>
</protein>
<organism evidence="2 3">
    <name type="scientific">Haloarcula amylolytica JCM 13557</name>
    <dbReference type="NCBI Taxonomy" id="1227452"/>
    <lineage>
        <taxon>Archaea</taxon>
        <taxon>Methanobacteriati</taxon>
        <taxon>Methanobacteriota</taxon>
        <taxon>Stenosarchaea group</taxon>
        <taxon>Halobacteria</taxon>
        <taxon>Halobacteriales</taxon>
        <taxon>Haloarculaceae</taxon>
        <taxon>Haloarcula</taxon>
    </lineage>
</organism>
<keyword evidence="3" id="KW-1185">Reference proteome</keyword>
<comment type="caution">
    <text evidence="2">The sequence shown here is derived from an EMBL/GenBank/DDBJ whole genome shotgun (WGS) entry which is preliminary data.</text>
</comment>
<dbReference type="Proteomes" id="UP000011623">
    <property type="component" value="Unassembled WGS sequence"/>
</dbReference>
<dbReference type="PATRIC" id="fig|1227452.3.peg.1750"/>
<evidence type="ECO:0000313" key="2">
    <source>
        <dbReference type="EMBL" id="EMA23102.1"/>
    </source>
</evidence>
<feature type="region of interest" description="Disordered" evidence="1">
    <location>
        <begin position="1"/>
        <end position="20"/>
    </location>
</feature>
<name>M0KP07_9EURY</name>
<sequence>MMGKIKQIREAKAEIENPHESERMQALAEILAEIQASQRAAVMDQRDAAGIDPDDDRERLDRAARVREILDLVDGYGPGGRPLSEVWLVQCAPDDIDTTEPSITAHYAEMSEAEWEAQIERWADTIRETQSGEIDATDRELADHHISKKWGVSIDRFEAVVVDFDPATALEDLLAGPSKETEQAIKANTEALAES</sequence>
<feature type="compositionally biased region" description="Basic and acidic residues" evidence="1">
    <location>
        <begin position="7"/>
        <end position="20"/>
    </location>
</feature>
<dbReference type="EMBL" id="AOLW01000015">
    <property type="protein sequence ID" value="EMA23102.1"/>
    <property type="molecule type" value="Genomic_DNA"/>
</dbReference>
<reference evidence="2 3" key="1">
    <citation type="journal article" date="2014" name="PLoS Genet.">
        <title>Phylogenetically driven sequencing of extremely halophilic archaea reveals strategies for static and dynamic osmo-response.</title>
        <authorList>
            <person name="Becker E.A."/>
            <person name="Seitzer P.M."/>
            <person name="Tritt A."/>
            <person name="Larsen D."/>
            <person name="Krusor M."/>
            <person name="Yao A.I."/>
            <person name="Wu D."/>
            <person name="Madern D."/>
            <person name="Eisen J.A."/>
            <person name="Darling A.E."/>
            <person name="Facciotti M.T."/>
        </authorList>
    </citation>
    <scope>NUCLEOTIDE SEQUENCE [LARGE SCALE GENOMIC DNA]</scope>
    <source>
        <strain evidence="2 3">JCM 13557</strain>
    </source>
</reference>
<evidence type="ECO:0000313" key="3">
    <source>
        <dbReference type="Proteomes" id="UP000011623"/>
    </source>
</evidence>
<dbReference type="RefSeq" id="WP_008309556.1">
    <property type="nucleotide sequence ID" value="NZ_AOLW01000015.1"/>
</dbReference>
<evidence type="ECO:0000256" key="1">
    <source>
        <dbReference type="SAM" id="MobiDB-lite"/>
    </source>
</evidence>
<dbReference type="AlphaFoldDB" id="M0KP07"/>